<dbReference type="GO" id="GO:0005886">
    <property type="term" value="C:plasma membrane"/>
    <property type="evidence" value="ECO:0007669"/>
    <property type="project" value="UniProtKB-SubCell"/>
</dbReference>
<evidence type="ECO:0000313" key="13">
    <source>
        <dbReference type="Proteomes" id="UP000253303"/>
    </source>
</evidence>
<dbReference type="InterPro" id="IPR036890">
    <property type="entry name" value="HATPase_C_sf"/>
</dbReference>
<feature type="domain" description="HAMP" evidence="11">
    <location>
        <begin position="160"/>
        <end position="210"/>
    </location>
</feature>
<keyword evidence="5" id="KW-0808">Transferase</keyword>
<dbReference type="InterPro" id="IPR003661">
    <property type="entry name" value="HisK_dim/P_dom"/>
</dbReference>
<keyword evidence="9" id="KW-0902">Two-component regulatory system</keyword>
<evidence type="ECO:0000256" key="7">
    <source>
        <dbReference type="ARBA" id="ARBA00022777"/>
    </source>
</evidence>
<dbReference type="CDD" id="cd00075">
    <property type="entry name" value="HATPase"/>
    <property type="match status" value="1"/>
</dbReference>
<dbReference type="PROSITE" id="PS50109">
    <property type="entry name" value="HIS_KIN"/>
    <property type="match status" value="1"/>
</dbReference>
<name>A0A366LU10_9ACTN</name>
<evidence type="ECO:0000256" key="6">
    <source>
        <dbReference type="ARBA" id="ARBA00022692"/>
    </source>
</evidence>
<keyword evidence="13" id="KW-1185">Reference proteome</keyword>
<evidence type="ECO:0000259" key="11">
    <source>
        <dbReference type="PROSITE" id="PS50885"/>
    </source>
</evidence>
<gene>
    <name evidence="12" type="ORF">DP939_26385</name>
</gene>
<dbReference type="AlphaFoldDB" id="A0A366LU10"/>
<keyword evidence="6" id="KW-0812">Transmembrane</keyword>
<feature type="domain" description="Histidine kinase" evidence="10">
    <location>
        <begin position="218"/>
        <end position="407"/>
    </location>
</feature>
<dbReference type="EC" id="2.7.13.3" evidence="3"/>
<keyword evidence="8" id="KW-0472">Membrane</keyword>
<dbReference type="Proteomes" id="UP000253303">
    <property type="component" value="Unassembled WGS sequence"/>
</dbReference>
<dbReference type="PROSITE" id="PS50885">
    <property type="entry name" value="HAMP"/>
    <property type="match status" value="1"/>
</dbReference>
<evidence type="ECO:0000256" key="5">
    <source>
        <dbReference type="ARBA" id="ARBA00022679"/>
    </source>
</evidence>
<dbReference type="Pfam" id="PF02518">
    <property type="entry name" value="HATPase_c"/>
    <property type="match status" value="1"/>
</dbReference>
<evidence type="ECO:0000256" key="9">
    <source>
        <dbReference type="ARBA" id="ARBA00023012"/>
    </source>
</evidence>
<dbReference type="CDD" id="cd06225">
    <property type="entry name" value="HAMP"/>
    <property type="match status" value="1"/>
</dbReference>
<dbReference type="PANTHER" id="PTHR45436:SF5">
    <property type="entry name" value="SENSOR HISTIDINE KINASE TRCS"/>
    <property type="match status" value="1"/>
</dbReference>
<dbReference type="SMART" id="SM00304">
    <property type="entry name" value="HAMP"/>
    <property type="match status" value="1"/>
</dbReference>
<sequence>MPLSLRWKVAALITLACCAITAAVGLLVHRTTLSLTMSRGEERALYEVELVVTQYRANAPPDERSPYTDWIMPVDRLPAPLREKLAVESPATWYFDENPEALAMWAARSVGKGLVAVAPMDMTASMSAWRALDRAMVKAALTALAVVLPASLLLAEPAYRRLRRVAATARTIADGDLDARVDPGRGARDEITDISAAVNSMAASLHHRLRAEQRFTADVAHDLRTPLMGLVTAAELLDDGEAADLVRDRARVLRTLVEDLLEVSRLDAGAEVAERVPVPLAELARQSAARVGVAAGVRASGDPVAETDPRRLDRILANLLLNAHRHGAPPVEITVGDRVIEVRDRGPGFSPDLLAGGPERFRTGSAERGHGHGLGLTIALGQAGVIGADLTLSNAPDGGAVATLRLP</sequence>
<dbReference type="SMART" id="SM00387">
    <property type="entry name" value="HATPase_c"/>
    <property type="match status" value="1"/>
</dbReference>
<evidence type="ECO:0000256" key="2">
    <source>
        <dbReference type="ARBA" id="ARBA00004236"/>
    </source>
</evidence>
<dbReference type="OrthoDB" id="9786919at2"/>
<dbReference type="PANTHER" id="PTHR45436">
    <property type="entry name" value="SENSOR HISTIDINE KINASE YKOH"/>
    <property type="match status" value="1"/>
</dbReference>
<evidence type="ECO:0000256" key="3">
    <source>
        <dbReference type="ARBA" id="ARBA00012438"/>
    </source>
</evidence>
<evidence type="ECO:0000256" key="4">
    <source>
        <dbReference type="ARBA" id="ARBA00022553"/>
    </source>
</evidence>
<keyword evidence="7 12" id="KW-0418">Kinase</keyword>
<dbReference type="SUPFAM" id="SSF47384">
    <property type="entry name" value="Homodimeric domain of signal transducing histidine kinase"/>
    <property type="match status" value="1"/>
</dbReference>
<dbReference type="SMART" id="SM00388">
    <property type="entry name" value="HisKA"/>
    <property type="match status" value="1"/>
</dbReference>
<evidence type="ECO:0000259" key="10">
    <source>
        <dbReference type="PROSITE" id="PS50109"/>
    </source>
</evidence>
<dbReference type="InterPro" id="IPR050428">
    <property type="entry name" value="TCS_sensor_his_kinase"/>
</dbReference>
<comment type="caution">
    <text evidence="12">The sequence shown here is derived from an EMBL/GenBank/DDBJ whole genome shotgun (WGS) entry which is preliminary data.</text>
</comment>
<dbReference type="InterPro" id="IPR005467">
    <property type="entry name" value="His_kinase_dom"/>
</dbReference>
<dbReference type="SUPFAM" id="SSF55874">
    <property type="entry name" value="ATPase domain of HSP90 chaperone/DNA topoisomerase II/histidine kinase"/>
    <property type="match status" value="1"/>
</dbReference>
<dbReference type="EMBL" id="QMEY01000013">
    <property type="protein sequence ID" value="RBQ17023.1"/>
    <property type="molecule type" value="Genomic_DNA"/>
</dbReference>
<proteinExistence type="predicted"/>
<dbReference type="Pfam" id="PF00672">
    <property type="entry name" value="HAMP"/>
    <property type="match status" value="1"/>
</dbReference>
<evidence type="ECO:0000313" key="12">
    <source>
        <dbReference type="EMBL" id="RBQ17023.1"/>
    </source>
</evidence>
<dbReference type="RefSeq" id="WP_113983472.1">
    <property type="nucleotide sequence ID" value="NZ_QMEY01000013.1"/>
</dbReference>
<dbReference type="InterPro" id="IPR036097">
    <property type="entry name" value="HisK_dim/P_sf"/>
</dbReference>
<dbReference type="InterPro" id="IPR003594">
    <property type="entry name" value="HATPase_dom"/>
</dbReference>
<comment type="subcellular location">
    <subcellularLocation>
        <location evidence="2">Cell membrane</location>
    </subcellularLocation>
</comment>
<dbReference type="SUPFAM" id="SSF158472">
    <property type="entry name" value="HAMP domain-like"/>
    <property type="match status" value="1"/>
</dbReference>
<keyword evidence="8" id="KW-1133">Transmembrane helix</keyword>
<dbReference type="CDD" id="cd00082">
    <property type="entry name" value="HisKA"/>
    <property type="match status" value="1"/>
</dbReference>
<evidence type="ECO:0000256" key="8">
    <source>
        <dbReference type="ARBA" id="ARBA00022989"/>
    </source>
</evidence>
<dbReference type="InterPro" id="IPR003660">
    <property type="entry name" value="HAMP_dom"/>
</dbReference>
<dbReference type="Gene3D" id="6.10.340.10">
    <property type="match status" value="1"/>
</dbReference>
<dbReference type="Gene3D" id="1.10.287.130">
    <property type="match status" value="1"/>
</dbReference>
<keyword evidence="4" id="KW-0597">Phosphoprotein</keyword>
<protein>
    <recommendedName>
        <fullName evidence="3">histidine kinase</fullName>
        <ecNumber evidence="3">2.7.13.3</ecNumber>
    </recommendedName>
</protein>
<comment type="catalytic activity">
    <reaction evidence="1">
        <text>ATP + protein L-histidine = ADP + protein N-phospho-L-histidine.</text>
        <dbReference type="EC" id="2.7.13.3"/>
    </reaction>
</comment>
<organism evidence="12 13">
    <name type="scientific">Spongiactinospora rosea</name>
    <dbReference type="NCBI Taxonomy" id="2248750"/>
    <lineage>
        <taxon>Bacteria</taxon>
        <taxon>Bacillati</taxon>
        <taxon>Actinomycetota</taxon>
        <taxon>Actinomycetes</taxon>
        <taxon>Streptosporangiales</taxon>
        <taxon>Streptosporangiaceae</taxon>
        <taxon>Spongiactinospora</taxon>
    </lineage>
</organism>
<reference evidence="12 13" key="1">
    <citation type="submission" date="2018-06" db="EMBL/GenBank/DDBJ databases">
        <title>Sphaerisporangium craniellae sp. nov., isolated from a marine sponge in the South China Sea.</title>
        <authorList>
            <person name="Li L."/>
        </authorList>
    </citation>
    <scope>NUCLEOTIDE SEQUENCE [LARGE SCALE GENOMIC DNA]</scope>
    <source>
        <strain evidence="12 13">LHW63015</strain>
    </source>
</reference>
<accession>A0A366LU10</accession>
<dbReference type="GO" id="GO:0000155">
    <property type="term" value="F:phosphorelay sensor kinase activity"/>
    <property type="evidence" value="ECO:0007669"/>
    <property type="project" value="InterPro"/>
</dbReference>
<dbReference type="Gene3D" id="3.30.565.10">
    <property type="entry name" value="Histidine kinase-like ATPase, C-terminal domain"/>
    <property type="match status" value="1"/>
</dbReference>
<dbReference type="Pfam" id="PF00512">
    <property type="entry name" value="HisKA"/>
    <property type="match status" value="1"/>
</dbReference>
<evidence type="ECO:0000256" key="1">
    <source>
        <dbReference type="ARBA" id="ARBA00000085"/>
    </source>
</evidence>